<sequence>MTGPPKTLSDPGKGTAPLRLDRWWPLLVLLAIVPLLYPTVPPLTDLPAHMSRFMVQMDGGRTPELAQWYSFHWNLLPNLGTDLLIYALEPALGLVPGVKTIVILIVALQTAGYLLLARAAHGRVTATTLFALPLAYGAPLQYGFLNFSLTTALATLSLALWISQPMRARPALRYALFTFIACVLWVGHLAGWAVFCVMVGSCELVARYVQGRPFWKALSGGFLASSCLLIPQVLGMLWPNTPEHLPTHGFFRLGEKVYFLTNVLMDRWSPFDVVSAFVLAIMIAMTWRSKTGTVHKGLALGAIVLFGLFWLLPGWVYGSYFADMRLTPTMFALALIAARPELPRKQARWLVLAGLAFFGVRLAGTTVSMAMWDKQFKREIAVLDALPRGSQLVSFRALPCRPFIFQSRLRNMHTASFALLHRHAFANDQFSMSGGQLLTIHNPAAAPFDRDPSSIEIGESCQGSVPVLDSTARIPAAIPYLWIVWHAPELDVPGWKAVARSGTSVLYRRKR</sequence>
<dbReference type="Proteomes" id="UP000605099">
    <property type="component" value="Unassembled WGS sequence"/>
</dbReference>
<feature type="transmembrane region" description="Helical" evidence="1">
    <location>
        <begin position="268"/>
        <end position="287"/>
    </location>
</feature>
<keyword evidence="1" id="KW-0812">Transmembrane</keyword>
<comment type="caution">
    <text evidence="2">The sequence shown here is derived from an EMBL/GenBank/DDBJ whole genome shotgun (WGS) entry which is preliminary data.</text>
</comment>
<evidence type="ECO:0008006" key="4">
    <source>
        <dbReference type="Google" id="ProtNLM"/>
    </source>
</evidence>
<feature type="transmembrane region" description="Helical" evidence="1">
    <location>
        <begin position="23"/>
        <end position="40"/>
    </location>
</feature>
<dbReference type="EMBL" id="BMLK01000027">
    <property type="protein sequence ID" value="GGN59653.1"/>
    <property type="molecule type" value="Genomic_DNA"/>
</dbReference>
<feature type="transmembrane region" description="Helical" evidence="1">
    <location>
        <begin position="349"/>
        <end position="372"/>
    </location>
</feature>
<accession>A0ABQ2K1P9</accession>
<name>A0ABQ2K1P9_9SPHN</name>
<organism evidence="2 3">
    <name type="scientific">Novosphingobium indicum</name>
    <dbReference type="NCBI Taxonomy" id="462949"/>
    <lineage>
        <taxon>Bacteria</taxon>
        <taxon>Pseudomonadati</taxon>
        <taxon>Pseudomonadota</taxon>
        <taxon>Alphaproteobacteria</taxon>
        <taxon>Sphingomonadales</taxon>
        <taxon>Sphingomonadaceae</taxon>
        <taxon>Novosphingobium</taxon>
    </lineage>
</organism>
<feature type="transmembrane region" description="Helical" evidence="1">
    <location>
        <begin position="294"/>
        <end position="312"/>
    </location>
</feature>
<evidence type="ECO:0000313" key="2">
    <source>
        <dbReference type="EMBL" id="GGN59653.1"/>
    </source>
</evidence>
<dbReference type="RefSeq" id="WP_188822674.1">
    <property type="nucleotide sequence ID" value="NZ_BMLK01000027.1"/>
</dbReference>
<gene>
    <name evidence="2" type="ORF">GCM10011349_40350</name>
</gene>
<evidence type="ECO:0000313" key="3">
    <source>
        <dbReference type="Proteomes" id="UP000605099"/>
    </source>
</evidence>
<reference evidence="3" key="1">
    <citation type="journal article" date="2019" name="Int. J. Syst. Evol. Microbiol.">
        <title>The Global Catalogue of Microorganisms (GCM) 10K type strain sequencing project: providing services to taxonomists for standard genome sequencing and annotation.</title>
        <authorList>
            <consortium name="The Broad Institute Genomics Platform"/>
            <consortium name="The Broad Institute Genome Sequencing Center for Infectious Disease"/>
            <person name="Wu L."/>
            <person name="Ma J."/>
        </authorList>
    </citation>
    <scope>NUCLEOTIDE SEQUENCE [LARGE SCALE GENOMIC DNA]</scope>
    <source>
        <strain evidence="3">CGMCC 1.6784</strain>
    </source>
</reference>
<protein>
    <recommendedName>
        <fullName evidence="4">Glycosyltransferase RgtA/B/C/D-like domain-containing protein</fullName>
    </recommendedName>
</protein>
<keyword evidence="1" id="KW-1133">Transmembrane helix</keyword>
<feature type="transmembrane region" description="Helical" evidence="1">
    <location>
        <begin position="144"/>
        <end position="163"/>
    </location>
</feature>
<evidence type="ECO:0000256" key="1">
    <source>
        <dbReference type="SAM" id="Phobius"/>
    </source>
</evidence>
<feature type="transmembrane region" description="Helical" evidence="1">
    <location>
        <begin position="170"/>
        <end position="186"/>
    </location>
</feature>
<feature type="transmembrane region" description="Helical" evidence="1">
    <location>
        <begin position="221"/>
        <end position="238"/>
    </location>
</feature>
<proteinExistence type="predicted"/>
<keyword evidence="3" id="KW-1185">Reference proteome</keyword>
<keyword evidence="1" id="KW-0472">Membrane</keyword>